<gene>
    <name evidence="1" type="ORF">EG028_14995</name>
</gene>
<protein>
    <submittedName>
        <fullName evidence="1">Short-chain dehydrogenase</fullName>
    </submittedName>
</protein>
<proteinExistence type="predicted"/>
<sequence length="264" mass="30612">MAFNLEIFFFDTPIYTVEKIGDSEINSSEFDALFYFNDKRDVEGYNPWRKVASTFSITRRLTYSESDFKIKGGYASVIISCKRYHDEFIFYIFWNPSNKTIIKIGQFPTVADFHLGEMKQYNKVISTEMLKELTRAIGLAANGVGIGSYVYLRRIFEYLIGEAYTKAKVDSAILEADFKKARMDEKIDLLHSYLPNFLIESKSMYSILSVGIHELDEQTCLAHFDTLRVGIEIILDEKLEEFRRKEKIETAKQKLAALKGQIRK</sequence>
<dbReference type="Proteomes" id="UP000279089">
    <property type="component" value="Unassembled WGS sequence"/>
</dbReference>
<dbReference type="RefSeq" id="WP_120517081.1">
    <property type="nucleotide sequence ID" value="NZ_QXZY01000008.1"/>
</dbReference>
<keyword evidence="2" id="KW-1185">Reference proteome</keyword>
<reference evidence="2" key="1">
    <citation type="submission" date="2018-11" db="EMBL/GenBank/DDBJ databases">
        <title>Chitinophaga lutea sp.nov., isolate from arsenic contaminated soil.</title>
        <authorList>
            <person name="Zong Y."/>
        </authorList>
    </citation>
    <scope>NUCLEOTIDE SEQUENCE [LARGE SCALE GENOMIC DNA]</scope>
    <source>
        <strain evidence="2">YLT18</strain>
    </source>
</reference>
<dbReference type="AlphaFoldDB" id="A0A3N4MYV5"/>
<name>A0A3N4MYV5_9BACT</name>
<accession>A0A3N4MYV5</accession>
<evidence type="ECO:0000313" key="2">
    <source>
        <dbReference type="Proteomes" id="UP000279089"/>
    </source>
</evidence>
<evidence type="ECO:0000313" key="1">
    <source>
        <dbReference type="EMBL" id="RPD40603.1"/>
    </source>
</evidence>
<organism evidence="1 2">
    <name type="scientific">Chitinophaga barathri</name>
    <dbReference type="NCBI Taxonomy" id="1647451"/>
    <lineage>
        <taxon>Bacteria</taxon>
        <taxon>Pseudomonadati</taxon>
        <taxon>Bacteroidota</taxon>
        <taxon>Chitinophagia</taxon>
        <taxon>Chitinophagales</taxon>
        <taxon>Chitinophagaceae</taxon>
        <taxon>Chitinophaga</taxon>
    </lineage>
</organism>
<dbReference type="OrthoDB" id="981660at2"/>
<comment type="caution">
    <text evidence="1">The sequence shown here is derived from an EMBL/GenBank/DDBJ whole genome shotgun (WGS) entry which is preliminary data.</text>
</comment>
<dbReference type="EMBL" id="RMBX01000007">
    <property type="protein sequence ID" value="RPD40603.1"/>
    <property type="molecule type" value="Genomic_DNA"/>
</dbReference>